<dbReference type="GO" id="GO:0016787">
    <property type="term" value="F:hydrolase activity"/>
    <property type="evidence" value="ECO:0007669"/>
    <property type="project" value="UniProtKB-KW"/>
</dbReference>
<accession>A0A929PYZ1</accession>
<evidence type="ECO:0000256" key="1">
    <source>
        <dbReference type="ARBA" id="ARBA00022801"/>
    </source>
</evidence>
<dbReference type="Gene3D" id="3.40.50.1820">
    <property type="entry name" value="alpha/beta hydrolase"/>
    <property type="match status" value="1"/>
</dbReference>
<gene>
    <name evidence="4" type="ORF">IRJ16_22505</name>
</gene>
<keyword evidence="1 4" id="KW-0378">Hydrolase</keyword>
<protein>
    <submittedName>
        <fullName evidence="4">Alpha/beta hydrolase</fullName>
    </submittedName>
</protein>
<name>A0A929PYZ1_9SPHI</name>
<dbReference type="SUPFAM" id="SSF53474">
    <property type="entry name" value="alpha/beta-Hydrolases"/>
    <property type="match status" value="1"/>
</dbReference>
<keyword evidence="2" id="KW-0732">Signal</keyword>
<dbReference type="Proteomes" id="UP000622475">
    <property type="component" value="Unassembled WGS sequence"/>
</dbReference>
<dbReference type="PANTHER" id="PTHR48081">
    <property type="entry name" value="AB HYDROLASE SUPERFAMILY PROTEIN C4A8.06C"/>
    <property type="match status" value="1"/>
</dbReference>
<sequence length="283" mass="31394">MKRSFMILCTVLYCFAVKAQTKEPTTYKTAKGISYYADTTTLDQYARITCKLDIYYPTNIKNFPTVIWFHGGGLTGGGLEVPKALMEKGFAVIGVGYRLSPKVKAPAYINDATAATAWAFKHIAEYGGRNDLIFMSGHSAGGYLDMMVTLDKSNLAAYGIDANKIAGLIPFSSQCITHFTVRKEEGIAETQPAIDGYAPLQYIRADAPPTILITGDREMELLGRYEENAYTWRVFKLKGHKNVRLYELQGYDHGGMAEPAFPMLVREVRALTKAIVDPKSVKK</sequence>
<dbReference type="InterPro" id="IPR049492">
    <property type="entry name" value="BD-FAE-like_dom"/>
</dbReference>
<dbReference type="InterPro" id="IPR029058">
    <property type="entry name" value="AB_hydrolase_fold"/>
</dbReference>
<evidence type="ECO:0000259" key="3">
    <source>
        <dbReference type="Pfam" id="PF20434"/>
    </source>
</evidence>
<dbReference type="EMBL" id="JADFFL010000015">
    <property type="protein sequence ID" value="MBE9664669.1"/>
    <property type="molecule type" value="Genomic_DNA"/>
</dbReference>
<dbReference type="AlphaFoldDB" id="A0A929PYZ1"/>
<evidence type="ECO:0000313" key="5">
    <source>
        <dbReference type="Proteomes" id="UP000622475"/>
    </source>
</evidence>
<feature type="chain" id="PRO_5037763026" evidence="2">
    <location>
        <begin position="20"/>
        <end position="283"/>
    </location>
</feature>
<dbReference type="PANTHER" id="PTHR48081:SF9">
    <property type="entry name" value="CARBOXYLESTERASE"/>
    <property type="match status" value="1"/>
</dbReference>
<evidence type="ECO:0000256" key="2">
    <source>
        <dbReference type="SAM" id="SignalP"/>
    </source>
</evidence>
<keyword evidence="5" id="KW-1185">Reference proteome</keyword>
<proteinExistence type="predicted"/>
<feature type="domain" description="BD-FAE-like" evidence="3">
    <location>
        <begin position="52"/>
        <end position="153"/>
    </location>
</feature>
<reference evidence="4" key="1">
    <citation type="submission" date="2020-10" db="EMBL/GenBank/DDBJ databases">
        <title>Mucilaginibacter mali sp. nov., isolated from rhizosphere soil of apple orchard.</title>
        <authorList>
            <person name="Lee J.-S."/>
            <person name="Kim H.S."/>
            <person name="Kim J.-S."/>
        </authorList>
    </citation>
    <scope>NUCLEOTIDE SEQUENCE</scope>
    <source>
        <strain evidence="4">KCTC 22746</strain>
    </source>
</reference>
<comment type="caution">
    <text evidence="4">The sequence shown here is derived from an EMBL/GenBank/DDBJ whole genome shotgun (WGS) entry which is preliminary data.</text>
</comment>
<organism evidence="4 5">
    <name type="scientific">Mucilaginibacter myungsuensis</name>
    <dbReference type="NCBI Taxonomy" id="649104"/>
    <lineage>
        <taxon>Bacteria</taxon>
        <taxon>Pseudomonadati</taxon>
        <taxon>Bacteroidota</taxon>
        <taxon>Sphingobacteriia</taxon>
        <taxon>Sphingobacteriales</taxon>
        <taxon>Sphingobacteriaceae</taxon>
        <taxon>Mucilaginibacter</taxon>
    </lineage>
</organism>
<dbReference type="Pfam" id="PF20434">
    <property type="entry name" value="BD-FAE"/>
    <property type="match status" value="1"/>
</dbReference>
<feature type="signal peptide" evidence="2">
    <location>
        <begin position="1"/>
        <end position="19"/>
    </location>
</feature>
<dbReference type="RefSeq" id="WP_194114176.1">
    <property type="nucleotide sequence ID" value="NZ_JADFFL010000015.1"/>
</dbReference>
<evidence type="ECO:0000313" key="4">
    <source>
        <dbReference type="EMBL" id="MBE9664669.1"/>
    </source>
</evidence>
<dbReference type="InterPro" id="IPR050300">
    <property type="entry name" value="GDXG_lipolytic_enzyme"/>
</dbReference>